<dbReference type="PANTHER" id="PTHR46558">
    <property type="entry name" value="TRACRIPTIONAL REGULATORY PROTEIN-RELATED-RELATED"/>
    <property type="match status" value="1"/>
</dbReference>
<dbReference type="InterPro" id="IPR001387">
    <property type="entry name" value="Cro/C1-type_HTH"/>
</dbReference>
<dbReference type="Pfam" id="PF01381">
    <property type="entry name" value="HTH_3"/>
    <property type="match status" value="1"/>
</dbReference>
<dbReference type="InterPro" id="IPR010982">
    <property type="entry name" value="Lambda_DNA-bd_dom_sf"/>
</dbReference>
<dbReference type="SUPFAM" id="SSF47413">
    <property type="entry name" value="lambda repressor-like DNA-binding domains"/>
    <property type="match status" value="1"/>
</dbReference>
<evidence type="ECO:0000313" key="4">
    <source>
        <dbReference type="Proteomes" id="UP000075670"/>
    </source>
</evidence>
<organism evidence="3 4">
    <name type="scientific">Moorella mulderi DSM 14980</name>
    <dbReference type="NCBI Taxonomy" id="1122241"/>
    <lineage>
        <taxon>Bacteria</taxon>
        <taxon>Bacillati</taxon>
        <taxon>Bacillota</taxon>
        <taxon>Clostridia</taxon>
        <taxon>Neomoorellales</taxon>
        <taxon>Neomoorellaceae</taxon>
        <taxon>Neomoorella</taxon>
    </lineage>
</organism>
<dbReference type="AlphaFoldDB" id="A0A151AWG5"/>
<evidence type="ECO:0000313" key="3">
    <source>
        <dbReference type="EMBL" id="KYH31890.1"/>
    </source>
</evidence>
<dbReference type="PATRIC" id="fig|1122241.3.peg.2167"/>
<comment type="caution">
    <text evidence="3">The sequence shown here is derived from an EMBL/GenBank/DDBJ whole genome shotgun (WGS) entry which is preliminary data.</text>
</comment>
<reference evidence="3 4" key="1">
    <citation type="submission" date="2016-02" db="EMBL/GenBank/DDBJ databases">
        <title>Genome sequence of Moorella mulderi DSM 14980.</title>
        <authorList>
            <person name="Poehlein A."/>
            <person name="Daniel R."/>
        </authorList>
    </citation>
    <scope>NUCLEOTIDE SEQUENCE [LARGE SCALE GENOMIC DNA]</scope>
    <source>
        <strain evidence="3 4">DSM 14980</strain>
    </source>
</reference>
<dbReference type="PANTHER" id="PTHR46558:SF4">
    <property type="entry name" value="DNA-BIDING PHAGE PROTEIN"/>
    <property type="match status" value="1"/>
</dbReference>
<dbReference type="Proteomes" id="UP000075670">
    <property type="component" value="Unassembled WGS sequence"/>
</dbReference>
<keyword evidence="1" id="KW-0238">DNA-binding</keyword>
<evidence type="ECO:0000259" key="2">
    <source>
        <dbReference type="PROSITE" id="PS50943"/>
    </source>
</evidence>
<dbReference type="GO" id="GO:0003677">
    <property type="term" value="F:DNA binding"/>
    <property type="evidence" value="ECO:0007669"/>
    <property type="project" value="UniProtKB-KW"/>
</dbReference>
<feature type="domain" description="HTH cro/C1-type" evidence="2">
    <location>
        <begin position="12"/>
        <end position="66"/>
    </location>
</feature>
<dbReference type="PROSITE" id="PS50943">
    <property type="entry name" value="HTH_CROC1"/>
    <property type="match status" value="1"/>
</dbReference>
<dbReference type="EMBL" id="LTBC01000007">
    <property type="protein sequence ID" value="KYH31890.1"/>
    <property type="molecule type" value="Genomic_DNA"/>
</dbReference>
<sequence length="88" mass="10347">MEGELIMKNRRLIELREKANLTQKQLAEIIGISQSMIARIERGDREPRKHIKMQLAKFFGVTVEWLFYEQNEYLESYNTLTPTGTDGE</sequence>
<proteinExistence type="predicted"/>
<gene>
    <name evidence="3" type="ORF">MOMUL_20400</name>
</gene>
<dbReference type="Gene3D" id="1.10.260.40">
    <property type="entry name" value="lambda repressor-like DNA-binding domains"/>
    <property type="match status" value="1"/>
</dbReference>
<keyword evidence="4" id="KW-1185">Reference proteome</keyword>
<protein>
    <submittedName>
        <fullName evidence="3">Transcriptional repressor DicA</fullName>
    </submittedName>
</protein>
<evidence type="ECO:0000256" key="1">
    <source>
        <dbReference type="ARBA" id="ARBA00023125"/>
    </source>
</evidence>
<dbReference type="CDD" id="cd00093">
    <property type="entry name" value="HTH_XRE"/>
    <property type="match status" value="1"/>
</dbReference>
<name>A0A151AWG5_9FIRM</name>
<dbReference type="SMART" id="SM00530">
    <property type="entry name" value="HTH_XRE"/>
    <property type="match status" value="1"/>
</dbReference>
<accession>A0A151AWG5</accession>